<name>A0A1G4G3E6_9BACT</name>
<gene>
    <name evidence="1" type="ORF">ING2E5A_0218</name>
</gene>
<protein>
    <submittedName>
        <fullName evidence="1">Uncharacterized protein</fullName>
    </submittedName>
</protein>
<sequence>MMKKVKFDFTNYPVSKLEKIICNGRFEGREKVFHTATVRCNKLNQDFVFNDYFFDHFVLINDRLTILMSESYDKKLSIRTSLKKLIDEKQILIDDFDLEGFIDYEDQDTMDIEIPK</sequence>
<keyword evidence="2" id="KW-1185">Reference proteome</keyword>
<dbReference type="EMBL" id="LT608328">
    <property type="protein sequence ID" value="SCM55297.1"/>
    <property type="molecule type" value="Genomic_DNA"/>
</dbReference>
<dbReference type="RefSeq" id="WP_071135809.1">
    <property type="nucleotide sequence ID" value="NZ_LT608328.1"/>
</dbReference>
<accession>A0A1G4G3E6</accession>
<dbReference type="KEGG" id="pmuc:ING2E5A_0218"/>
<evidence type="ECO:0000313" key="2">
    <source>
        <dbReference type="Proteomes" id="UP000178485"/>
    </source>
</evidence>
<proteinExistence type="predicted"/>
<dbReference type="Proteomes" id="UP000178485">
    <property type="component" value="Chromosome i"/>
</dbReference>
<reference evidence="1 2" key="1">
    <citation type="submission" date="2016-08" db="EMBL/GenBank/DDBJ databases">
        <authorList>
            <person name="Seilhamer J.J."/>
        </authorList>
    </citation>
    <scope>NUCLEOTIDE SEQUENCE [LARGE SCALE GENOMIC DNA]</scope>
    <source>
        <strain evidence="1">ING2-E5A</strain>
    </source>
</reference>
<organism evidence="1 2">
    <name type="scientific">Petrimonas mucosa</name>
    <dbReference type="NCBI Taxonomy" id="1642646"/>
    <lineage>
        <taxon>Bacteria</taxon>
        <taxon>Pseudomonadati</taxon>
        <taxon>Bacteroidota</taxon>
        <taxon>Bacteroidia</taxon>
        <taxon>Bacteroidales</taxon>
        <taxon>Dysgonomonadaceae</taxon>
        <taxon>Petrimonas</taxon>
    </lineage>
</organism>
<evidence type="ECO:0000313" key="1">
    <source>
        <dbReference type="EMBL" id="SCM55297.1"/>
    </source>
</evidence>
<dbReference type="AlphaFoldDB" id="A0A1G4G3E6"/>